<evidence type="ECO:0000256" key="4">
    <source>
        <dbReference type="ARBA" id="ARBA00005408"/>
    </source>
</evidence>
<dbReference type="GO" id="GO:0043771">
    <property type="term" value="F:cytidine kinase activity"/>
    <property type="evidence" value="ECO:0007669"/>
    <property type="project" value="RHEA"/>
</dbReference>
<name>A0A1H8JWF0_9FIRM</name>
<dbReference type="HAMAP" id="MF_00551">
    <property type="entry name" value="Uridine_kinase"/>
    <property type="match status" value="1"/>
</dbReference>
<dbReference type="UniPathway" id="UPA00579">
    <property type="reaction ID" value="UER00640"/>
</dbReference>
<keyword evidence="8 16" id="KW-0808">Transferase</keyword>
<dbReference type="GO" id="GO:0005524">
    <property type="term" value="F:ATP binding"/>
    <property type="evidence" value="ECO:0007669"/>
    <property type="project" value="UniProtKB-UniRule"/>
</dbReference>
<dbReference type="NCBIfam" id="NF004018">
    <property type="entry name" value="PRK05480.1"/>
    <property type="match status" value="1"/>
</dbReference>
<dbReference type="Gene3D" id="3.40.50.300">
    <property type="entry name" value="P-loop containing nucleotide triphosphate hydrolases"/>
    <property type="match status" value="1"/>
</dbReference>
<dbReference type="OrthoDB" id="9777642at2"/>
<dbReference type="InterPro" id="IPR000764">
    <property type="entry name" value="Uridine_kinase-like"/>
</dbReference>
<dbReference type="SUPFAM" id="SSF52540">
    <property type="entry name" value="P-loop containing nucleoside triphosphate hydrolases"/>
    <property type="match status" value="1"/>
</dbReference>
<evidence type="ECO:0000256" key="8">
    <source>
        <dbReference type="ARBA" id="ARBA00022679"/>
    </source>
</evidence>
<evidence type="ECO:0000256" key="5">
    <source>
        <dbReference type="ARBA" id="ARBA00012137"/>
    </source>
</evidence>
<accession>A0A1H8JWF0</accession>
<organism evidence="19 20">
    <name type="scientific">Peptostreptococcus russellii</name>
    <dbReference type="NCBI Taxonomy" id="215200"/>
    <lineage>
        <taxon>Bacteria</taxon>
        <taxon>Bacillati</taxon>
        <taxon>Bacillota</taxon>
        <taxon>Clostridia</taxon>
        <taxon>Peptostreptococcales</taxon>
        <taxon>Peptostreptococcaceae</taxon>
        <taxon>Peptostreptococcus</taxon>
    </lineage>
</organism>
<evidence type="ECO:0000256" key="7">
    <source>
        <dbReference type="ARBA" id="ARBA00022490"/>
    </source>
</evidence>
<evidence type="ECO:0000256" key="6">
    <source>
        <dbReference type="ARBA" id="ARBA00021478"/>
    </source>
</evidence>
<dbReference type="Proteomes" id="UP000199512">
    <property type="component" value="Unassembled WGS sequence"/>
</dbReference>
<dbReference type="GO" id="GO:0004849">
    <property type="term" value="F:uridine kinase activity"/>
    <property type="evidence" value="ECO:0007669"/>
    <property type="project" value="UniProtKB-UniRule"/>
</dbReference>
<dbReference type="AlphaFoldDB" id="A0A1H8JWF0"/>
<evidence type="ECO:0000256" key="11">
    <source>
        <dbReference type="ARBA" id="ARBA00022840"/>
    </source>
</evidence>
<comment type="catalytic activity">
    <reaction evidence="14 17">
        <text>cytidine + ATP = CMP + ADP + H(+)</text>
        <dbReference type="Rhea" id="RHEA:24674"/>
        <dbReference type="ChEBI" id="CHEBI:15378"/>
        <dbReference type="ChEBI" id="CHEBI:17562"/>
        <dbReference type="ChEBI" id="CHEBI:30616"/>
        <dbReference type="ChEBI" id="CHEBI:60377"/>
        <dbReference type="ChEBI" id="CHEBI:456216"/>
        <dbReference type="EC" id="2.7.1.48"/>
    </reaction>
</comment>
<comment type="pathway">
    <text evidence="2 16 17">Pyrimidine metabolism; UMP biosynthesis via salvage pathway; UMP from uridine: step 1/1.</text>
</comment>
<comment type="similarity">
    <text evidence="4 16 17">Belongs to the uridine kinase family.</text>
</comment>
<evidence type="ECO:0000256" key="2">
    <source>
        <dbReference type="ARBA" id="ARBA00004690"/>
    </source>
</evidence>
<keyword evidence="20" id="KW-1185">Reference proteome</keyword>
<dbReference type="RefSeq" id="WP_091976008.1">
    <property type="nucleotide sequence ID" value="NZ_CAUWDX010000005.1"/>
</dbReference>
<evidence type="ECO:0000256" key="13">
    <source>
        <dbReference type="ARBA" id="ARBA00031452"/>
    </source>
</evidence>
<feature type="domain" description="Phosphoribulokinase/uridine kinase" evidence="18">
    <location>
        <begin position="6"/>
        <end position="191"/>
    </location>
</feature>
<dbReference type="PANTHER" id="PTHR10285">
    <property type="entry name" value="URIDINE KINASE"/>
    <property type="match status" value="1"/>
</dbReference>
<proteinExistence type="inferred from homology"/>
<dbReference type="STRING" id="215200.SAMN05216454_11813"/>
<evidence type="ECO:0000256" key="1">
    <source>
        <dbReference type="ARBA" id="ARBA00004496"/>
    </source>
</evidence>
<protein>
    <recommendedName>
        <fullName evidence="6 16">Uridine kinase</fullName>
        <ecNumber evidence="5 16">2.7.1.48</ecNumber>
    </recommendedName>
    <alternativeName>
        <fullName evidence="12 16">Cytidine monophosphokinase</fullName>
    </alternativeName>
    <alternativeName>
        <fullName evidence="13 16">Uridine monophosphokinase</fullName>
    </alternativeName>
</protein>
<evidence type="ECO:0000256" key="10">
    <source>
        <dbReference type="ARBA" id="ARBA00022777"/>
    </source>
</evidence>
<evidence type="ECO:0000256" key="12">
    <source>
        <dbReference type="ARBA" id="ARBA00030641"/>
    </source>
</evidence>
<evidence type="ECO:0000313" key="19">
    <source>
        <dbReference type="EMBL" id="SEN84835.1"/>
    </source>
</evidence>
<dbReference type="UniPathway" id="UPA00574">
    <property type="reaction ID" value="UER00637"/>
</dbReference>
<dbReference type="GO" id="GO:0044206">
    <property type="term" value="P:UMP salvage"/>
    <property type="evidence" value="ECO:0007669"/>
    <property type="project" value="UniProtKB-UniRule"/>
</dbReference>
<evidence type="ECO:0000256" key="3">
    <source>
        <dbReference type="ARBA" id="ARBA00004784"/>
    </source>
</evidence>
<dbReference type="EMBL" id="FODF01000018">
    <property type="protein sequence ID" value="SEN84835.1"/>
    <property type="molecule type" value="Genomic_DNA"/>
</dbReference>
<gene>
    <name evidence="16" type="primary">udk</name>
    <name evidence="19" type="ORF">SAMN05216454_11813</name>
</gene>
<dbReference type="CDD" id="cd02023">
    <property type="entry name" value="UMPK"/>
    <property type="match status" value="1"/>
</dbReference>
<keyword evidence="10 16" id="KW-0418">Kinase</keyword>
<evidence type="ECO:0000256" key="9">
    <source>
        <dbReference type="ARBA" id="ARBA00022741"/>
    </source>
</evidence>
<dbReference type="NCBIfam" id="TIGR00235">
    <property type="entry name" value="udk"/>
    <property type="match status" value="1"/>
</dbReference>
<evidence type="ECO:0000256" key="15">
    <source>
        <dbReference type="ARBA" id="ARBA00048909"/>
    </source>
</evidence>
<evidence type="ECO:0000256" key="16">
    <source>
        <dbReference type="HAMAP-Rule" id="MF_00551"/>
    </source>
</evidence>
<evidence type="ECO:0000313" key="20">
    <source>
        <dbReference type="Proteomes" id="UP000199512"/>
    </source>
</evidence>
<reference evidence="19 20" key="1">
    <citation type="submission" date="2016-10" db="EMBL/GenBank/DDBJ databases">
        <authorList>
            <person name="de Groot N.N."/>
        </authorList>
    </citation>
    <scope>NUCLEOTIDE SEQUENCE [LARGE SCALE GENOMIC DNA]</scope>
    <source>
        <strain evidence="19 20">Calf135</strain>
    </source>
</reference>
<feature type="binding site" evidence="16">
    <location>
        <begin position="11"/>
        <end position="18"/>
    </location>
    <ligand>
        <name>ATP</name>
        <dbReference type="ChEBI" id="CHEBI:30616"/>
    </ligand>
</feature>
<keyword evidence="11 16" id="KW-0067">ATP-binding</keyword>
<dbReference type="GO" id="GO:0005737">
    <property type="term" value="C:cytoplasm"/>
    <property type="evidence" value="ECO:0007669"/>
    <property type="project" value="UniProtKB-SubCell"/>
</dbReference>
<keyword evidence="9 16" id="KW-0547">Nucleotide-binding</keyword>
<evidence type="ECO:0000259" key="18">
    <source>
        <dbReference type="Pfam" id="PF00485"/>
    </source>
</evidence>
<sequence length="206" mass="24016">MGKVMIVGVAGGSASGKTTIIEKLKDHFKEDIKVLCHDYYYRANDDLTMEERNNLNYDHPNAFETERMINDIKKLKNGESIYRPEYDYTIHTRSKNTYLVEAKAVIIVDGFLILENKELRDLMDVKIFVDTDADERLMRRILRDVAERGRTVDSILTQYRNTVKPMHEEFVEPSKKYADIIIPRGGENKIAIDMMIKHITSMFEDM</sequence>
<dbReference type="InterPro" id="IPR026008">
    <property type="entry name" value="Uridine_kinase"/>
</dbReference>
<dbReference type="InterPro" id="IPR006083">
    <property type="entry name" value="PRK/URK"/>
</dbReference>
<comment type="subcellular location">
    <subcellularLocation>
        <location evidence="1 16 17">Cytoplasm</location>
    </subcellularLocation>
</comment>
<dbReference type="PRINTS" id="PR00988">
    <property type="entry name" value="URIDINKINASE"/>
</dbReference>
<keyword evidence="7 16" id="KW-0963">Cytoplasm</keyword>
<dbReference type="EC" id="2.7.1.48" evidence="5 16"/>
<dbReference type="InterPro" id="IPR027417">
    <property type="entry name" value="P-loop_NTPase"/>
</dbReference>
<dbReference type="Pfam" id="PF00485">
    <property type="entry name" value="PRK"/>
    <property type="match status" value="1"/>
</dbReference>
<evidence type="ECO:0000256" key="14">
    <source>
        <dbReference type="ARBA" id="ARBA00047436"/>
    </source>
</evidence>
<comment type="pathway">
    <text evidence="3 16 17">Pyrimidine metabolism; CTP biosynthesis via salvage pathway; CTP from cytidine: step 1/3.</text>
</comment>
<dbReference type="GO" id="GO:0044211">
    <property type="term" value="P:CTP salvage"/>
    <property type="evidence" value="ECO:0007669"/>
    <property type="project" value="UniProtKB-UniRule"/>
</dbReference>
<evidence type="ECO:0000256" key="17">
    <source>
        <dbReference type="RuleBase" id="RU003825"/>
    </source>
</evidence>
<comment type="catalytic activity">
    <reaction evidence="15 16 17">
        <text>uridine + ATP = UMP + ADP + H(+)</text>
        <dbReference type="Rhea" id="RHEA:16825"/>
        <dbReference type="ChEBI" id="CHEBI:15378"/>
        <dbReference type="ChEBI" id="CHEBI:16704"/>
        <dbReference type="ChEBI" id="CHEBI:30616"/>
        <dbReference type="ChEBI" id="CHEBI:57865"/>
        <dbReference type="ChEBI" id="CHEBI:456216"/>
        <dbReference type="EC" id="2.7.1.48"/>
    </reaction>
</comment>